<reference evidence="1" key="1">
    <citation type="submission" date="2024-03" db="EMBL/GenBank/DDBJ databases">
        <title>Novel Streptomyces species of biotechnological and ecological value are a feature of Machair soil.</title>
        <authorList>
            <person name="Prole J.R."/>
            <person name="Goodfellow M."/>
            <person name="Allenby N."/>
            <person name="Ward A.C."/>
        </authorList>
    </citation>
    <scope>NUCLEOTIDE SEQUENCE</scope>
    <source>
        <strain evidence="1">MS2.AVA.5</strain>
    </source>
</reference>
<accession>A0ACC6PPG0</accession>
<sequence>MRARGRRRIVGVAAALLAVAGCGGEPVADAEDPPASPTSPSHAPFDQHVVMDGGRRVGMYYSPGRGLMEQHVDPGDTAWSKPHVVHRTTADPCGSMKLMAFDGVVAVIADWGPYCADGEPPTESLAAVGEKNRSAWHTEVTANFDGWEKVTASGNAQQLTFTRRSVERLTQLRWDRANGFAEVEDIRR</sequence>
<protein>
    <submittedName>
        <fullName evidence="1">Uncharacterized protein</fullName>
    </submittedName>
</protein>
<organism evidence="1 2">
    <name type="scientific">Streptomyces achmelvichensis</name>
    <dbReference type="NCBI Taxonomy" id="3134111"/>
    <lineage>
        <taxon>Bacteria</taxon>
        <taxon>Bacillati</taxon>
        <taxon>Actinomycetota</taxon>
        <taxon>Actinomycetes</taxon>
        <taxon>Kitasatosporales</taxon>
        <taxon>Streptomycetaceae</taxon>
        <taxon>Streptomyces</taxon>
    </lineage>
</organism>
<dbReference type="EMBL" id="JBBKAJ010000022">
    <property type="protein sequence ID" value="MEJ8633251.1"/>
    <property type="molecule type" value="Genomic_DNA"/>
</dbReference>
<gene>
    <name evidence="1" type="ORF">WKI67_07570</name>
</gene>
<name>A0ACC6PPG0_9ACTN</name>
<comment type="caution">
    <text evidence="1">The sequence shown here is derived from an EMBL/GenBank/DDBJ whole genome shotgun (WGS) entry which is preliminary data.</text>
</comment>
<keyword evidence="2" id="KW-1185">Reference proteome</keyword>
<dbReference type="Proteomes" id="UP001377168">
    <property type="component" value="Unassembled WGS sequence"/>
</dbReference>
<proteinExistence type="predicted"/>
<evidence type="ECO:0000313" key="1">
    <source>
        <dbReference type="EMBL" id="MEJ8633251.1"/>
    </source>
</evidence>
<evidence type="ECO:0000313" key="2">
    <source>
        <dbReference type="Proteomes" id="UP001377168"/>
    </source>
</evidence>